<accession>A0ABS3Q2M5</accession>
<evidence type="ECO:0000256" key="2">
    <source>
        <dbReference type="ARBA" id="ARBA00022448"/>
    </source>
</evidence>
<feature type="transmembrane region" description="Helical" evidence="9">
    <location>
        <begin position="64"/>
        <end position="85"/>
    </location>
</feature>
<feature type="transmembrane region" description="Helical" evidence="9">
    <location>
        <begin position="32"/>
        <end position="52"/>
    </location>
</feature>
<comment type="similarity">
    <text evidence="8">Belongs to the TsuA/YedE (TC 9.B.102) family.</text>
</comment>
<organism evidence="10 11">
    <name type="scientific">Thiomicrorhabdus marina</name>
    <dbReference type="NCBI Taxonomy" id="2818442"/>
    <lineage>
        <taxon>Bacteria</taxon>
        <taxon>Pseudomonadati</taxon>
        <taxon>Pseudomonadota</taxon>
        <taxon>Gammaproteobacteria</taxon>
        <taxon>Thiotrichales</taxon>
        <taxon>Piscirickettsiaceae</taxon>
        <taxon>Thiomicrorhabdus</taxon>
    </lineage>
</organism>
<name>A0ABS3Q2M5_9GAMM</name>
<evidence type="ECO:0000256" key="3">
    <source>
        <dbReference type="ARBA" id="ARBA00022475"/>
    </source>
</evidence>
<evidence type="ECO:0000313" key="10">
    <source>
        <dbReference type="EMBL" id="MBO1926363.1"/>
    </source>
</evidence>
<evidence type="ECO:0000256" key="7">
    <source>
        <dbReference type="ARBA" id="ARBA00023136"/>
    </source>
</evidence>
<dbReference type="Pfam" id="PF04143">
    <property type="entry name" value="Sulf_transp"/>
    <property type="match status" value="1"/>
</dbReference>
<protein>
    <submittedName>
        <fullName evidence="10">YeeE/YedE family protein</fullName>
    </submittedName>
</protein>
<dbReference type="Proteomes" id="UP000664835">
    <property type="component" value="Unassembled WGS sequence"/>
</dbReference>
<keyword evidence="5 9" id="KW-0812">Transmembrane</keyword>
<dbReference type="PANTHER" id="PTHR30574:SF1">
    <property type="entry name" value="SULPHUR TRANSPORT DOMAIN-CONTAINING PROTEIN"/>
    <property type="match status" value="1"/>
</dbReference>
<gene>
    <name evidence="10" type="ORF">J3998_02145</name>
</gene>
<dbReference type="RefSeq" id="WP_208147204.1">
    <property type="nucleotide sequence ID" value="NZ_JAGETV010000002.1"/>
</dbReference>
<feature type="transmembrane region" description="Helical" evidence="9">
    <location>
        <begin position="270"/>
        <end position="292"/>
    </location>
</feature>
<feature type="transmembrane region" description="Helical" evidence="9">
    <location>
        <begin position="353"/>
        <end position="373"/>
    </location>
</feature>
<evidence type="ECO:0000256" key="1">
    <source>
        <dbReference type="ARBA" id="ARBA00004429"/>
    </source>
</evidence>
<evidence type="ECO:0000256" key="6">
    <source>
        <dbReference type="ARBA" id="ARBA00022989"/>
    </source>
</evidence>
<evidence type="ECO:0000313" key="11">
    <source>
        <dbReference type="Proteomes" id="UP000664835"/>
    </source>
</evidence>
<feature type="transmembrane region" description="Helical" evidence="9">
    <location>
        <begin position="208"/>
        <end position="225"/>
    </location>
</feature>
<keyword evidence="2" id="KW-0813">Transport</keyword>
<comment type="subcellular location">
    <subcellularLocation>
        <location evidence="1">Cell inner membrane</location>
        <topology evidence="1">Multi-pass membrane protein</topology>
    </subcellularLocation>
</comment>
<reference evidence="10 11" key="1">
    <citation type="submission" date="2021-03" db="EMBL/GenBank/DDBJ databases">
        <title>Thiomicrorhabdus sp.nov.,novel sulfur-oxidizing bacteria isolated from coastal sediment.</title>
        <authorList>
            <person name="Liu X."/>
        </authorList>
    </citation>
    <scope>NUCLEOTIDE SEQUENCE [LARGE SCALE GENOMIC DNA]</scope>
    <source>
        <strain evidence="10 11">6S2-11</strain>
    </source>
</reference>
<keyword evidence="7 9" id="KW-0472">Membrane</keyword>
<proteinExistence type="inferred from homology"/>
<evidence type="ECO:0000256" key="4">
    <source>
        <dbReference type="ARBA" id="ARBA00022519"/>
    </source>
</evidence>
<feature type="transmembrane region" description="Helical" evidence="9">
    <location>
        <begin position="169"/>
        <end position="187"/>
    </location>
</feature>
<keyword evidence="3" id="KW-1003">Cell membrane</keyword>
<feature type="transmembrane region" description="Helical" evidence="9">
    <location>
        <begin position="129"/>
        <end position="149"/>
    </location>
</feature>
<dbReference type="InterPro" id="IPR007272">
    <property type="entry name" value="Sulf_transp_TsuA/YedE"/>
</dbReference>
<keyword evidence="4" id="KW-0997">Cell inner membrane</keyword>
<keyword evidence="6 9" id="KW-1133">Transmembrane helix</keyword>
<comment type="caution">
    <text evidence="10">The sequence shown here is derived from an EMBL/GenBank/DDBJ whole genome shotgun (WGS) entry which is preliminary data.</text>
</comment>
<evidence type="ECO:0000256" key="9">
    <source>
        <dbReference type="SAM" id="Phobius"/>
    </source>
</evidence>
<dbReference type="EMBL" id="JAGETV010000002">
    <property type="protein sequence ID" value="MBO1926363.1"/>
    <property type="molecule type" value="Genomic_DNA"/>
</dbReference>
<sequence>MNSGLHRTLVWLLFVAVFFAEAMFVERPVLLLIGVLIGLVFQYFSFGFANFWRNALVEKNTVGMRSHLLMLAVGGILFFPALALLPDLHGAIRPVGLNVLIGAFLFGIGMALVGSCSSGTIRHMGTLNLRFYWVFLWMVIGGTIAAALADWWQNLASLPSFSMALQLPWFVGLVAHLTVLGFLYLYLHRQESKAYGKVKPLISKMSPFLWAGVLLALLNFVLLLVNQAPWAMSWIFPKLGILTMQVFALPIEWEFWDFTAQNELSLAKPLLQDSIVVVAVGMLLGVFLAFWWQSRAMDGSGLATKKCAKIKPLQTVVKDPAMGGLMGFGAVTAYGCNVGGFFSGIVSGSLHGWVWMFAALLGMSTALLASKWLSQGITRQKY</sequence>
<evidence type="ECO:0000256" key="8">
    <source>
        <dbReference type="ARBA" id="ARBA00035655"/>
    </source>
</evidence>
<keyword evidence="11" id="KW-1185">Reference proteome</keyword>
<dbReference type="PANTHER" id="PTHR30574">
    <property type="entry name" value="INNER MEMBRANE PROTEIN YEDE"/>
    <property type="match status" value="1"/>
</dbReference>
<evidence type="ECO:0000256" key="5">
    <source>
        <dbReference type="ARBA" id="ARBA00022692"/>
    </source>
</evidence>
<feature type="transmembrane region" description="Helical" evidence="9">
    <location>
        <begin position="97"/>
        <end position="117"/>
    </location>
</feature>